<evidence type="ECO:0000313" key="2">
    <source>
        <dbReference type="EMBL" id="KOT39101.1"/>
    </source>
</evidence>
<dbReference type="EMBL" id="LGCN01000154">
    <property type="protein sequence ID" value="KOT39101.1"/>
    <property type="molecule type" value="Genomic_DNA"/>
</dbReference>
<dbReference type="Proteomes" id="UP000037773">
    <property type="component" value="Unassembled WGS sequence"/>
</dbReference>
<feature type="transmembrane region" description="Helical" evidence="1">
    <location>
        <begin position="189"/>
        <end position="210"/>
    </location>
</feature>
<proteinExistence type="predicted"/>
<dbReference type="InterPro" id="IPR033379">
    <property type="entry name" value="Acid_Pase_AS"/>
</dbReference>
<keyword evidence="1" id="KW-0472">Membrane</keyword>
<keyword evidence="1" id="KW-0812">Transmembrane</keyword>
<gene>
    <name evidence="2" type="ORF">ADK41_14535</name>
</gene>
<feature type="transmembrane region" description="Helical" evidence="1">
    <location>
        <begin position="115"/>
        <end position="140"/>
    </location>
</feature>
<comment type="caution">
    <text evidence="2">The sequence shown here is derived from an EMBL/GenBank/DDBJ whole genome shotgun (WGS) entry which is preliminary data.</text>
</comment>
<dbReference type="RefSeq" id="WP_030826503.1">
    <property type="nucleotide sequence ID" value="NZ_JBFBKA010000052.1"/>
</dbReference>
<reference evidence="2 3" key="1">
    <citation type="submission" date="2015-07" db="EMBL/GenBank/DDBJ databases">
        <authorList>
            <person name="Noorani M."/>
        </authorList>
    </citation>
    <scope>NUCLEOTIDE SEQUENCE [LARGE SCALE GENOMIC DNA]</scope>
    <source>
        <strain evidence="2 3">NRRL B-24567</strain>
    </source>
</reference>
<protein>
    <submittedName>
        <fullName evidence="2">Uncharacterized protein</fullName>
    </submittedName>
</protein>
<evidence type="ECO:0000313" key="3">
    <source>
        <dbReference type="Proteomes" id="UP000037773"/>
    </source>
</evidence>
<dbReference type="OrthoDB" id="4140419at2"/>
<dbReference type="AlphaFoldDB" id="A0A0N0S5P7"/>
<accession>A0A0N0S5P7</accession>
<feature type="transmembrane region" description="Helical" evidence="1">
    <location>
        <begin position="82"/>
        <end position="103"/>
    </location>
</feature>
<evidence type="ECO:0000256" key="1">
    <source>
        <dbReference type="SAM" id="Phobius"/>
    </source>
</evidence>
<name>A0A0N0S5P7_9ACTN</name>
<keyword evidence="1" id="KW-1133">Transmembrane helix</keyword>
<dbReference type="PROSITE" id="PS00616">
    <property type="entry name" value="HIS_ACID_PHOSPHAT_1"/>
    <property type="match status" value="1"/>
</dbReference>
<keyword evidence="3" id="KW-1185">Reference proteome</keyword>
<dbReference type="PATRIC" id="fig|36816.3.peg.3136"/>
<sequence length="236" mass="24745">MPGIQGPRGSANGLWAAFALAACAGAFAWLLGWLAAGVSELDERCAHGMVGPGGDFRVERSSFPPGVRCVFADGSTVSAGDFFGWVLWVCVVVAAACAVLALIREFAGLRQERAVVRFGVLALVSLTVLAVLCAVVPTVLAPPGRDPLSTCPAFTTGVYERAFEVRRAVFPAQATCVYPSGVTHDLVPAWWGTMTWGALGAVAIALLGLVRAVRRHGWRPPGRRSLAAAARSARDT</sequence>
<organism evidence="2 3">
    <name type="scientific">Streptomyces caelestis</name>
    <dbReference type="NCBI Taxonomy" id="36816"/>
    <lineage>
        <taxon>Bacteria</taxon>
        <taxon>Bacillati</taxon>
        <taxon>Actinomycetota</taxon>
        <taxon>Actinomycetes</taxon>
        <taxon>Kitasatosporales</taxon>
        <taxon>Streptomycetaceae</taxon>
        <taxon>Streptomyces</taxon>
    </lineage>
</organism>
<feature type="transmembrane region" description="Helical" evidence="1">
    <location>
        <begin position="12"/>
        <end position="34"/>
    </location>
</feature>